<reference evidence="4" key="1">
    <citation type="submission" date="2015-06" db="UniProtKB">
        <authorList>
            <consortium name="EnsemblPlants"/>
        </authorList>
    </citation>
    <scope>IDENTIFICATION</scope>
</reference>
<dbReference type="PANTHER" id="PTHR11461:SF385">
    <property type="entry name" value="SERPIN DOMAIN-CONTAINING PROTEIN"/>
    <property type="match status" value="1"/>
</dbReference>
<dbReference type="Gene3D" id="2.30.39.10">
    <property type="entry name" value="Alpha-1-antitrypsin, domain 1"/>
    <property type="match status" value="1"/>
</dbReference>
<dbReference type="AlphaFoldDB" id="M8AL58"/>
<evidence type="ECO:0000256" key="2">
    <source>
        <dbReference type="RuleBase" id="RU000411"/>
    </source>
</evidence>
<dbReference type="PANTHER" id="PTHR11461">
    <property type="entry name" value="SERINE PROTEASE INHIBITOR, SERPIN"/>
    <property type="match status" value="1"/>
</dbReference>
<dbReference type="InterPro" id="IPR042178">
    <property type="entry name" value="Serpin_sf_1"/>
</dbReference>
<dbReference type="SUPFAM" id="SSF56574">
    <property type="entry name" value="Serpins"/>
    <property type="match status" value="1"/>
</dbReference>
<dbReference type="EnsemblPlants" id="EMT05231">
    <property type="protein sequence ID" value="EMT05231"/>
    <property type="gene ID" value="F775_21822"/>
</dbReference>
<evidence type="ECO:0000313" key="4">
    <source>
        <dbReference type="EnsemblPlants" id="EMT05231"/>
    </source>
</evidence>
<dbReference type="Pfam" id="PF00079">
    <property type="entry name" value="Serpin"/>
    <property type="match status" value="1"/>
</dbReference>
<dbReference type="InterPro" id="IPR042185">
    <property type="entry name" value="Serpin_sf_2"/>
</dbReference>
<proteinExistence type="inferred from homology"/>
<sequence>MSKIDDMSRSIDRISHDVENLKMKFFLPKVEESIKPLYVFMDENFFVGLILYGGEILHRHHGEDIVIRRPALLGNHPWPKIQRSRIGSTLQYKYPRTLAKTRDTNGSKIIRSVSDSKPSIDSIRYDRYDGLPRSRADEEASSAARRRRSLRCPRAGGAIRQPRAGPGRQARKQQPGLLAAVHLHRARARGRRRPRRHPDEILRVLGVPSRGELDAFVARAAGTALQDQSGSGGPGVAFACGVWSDMACPLKPGFRRAVVDGPYGAEASTVDFRGDPEGSRQLINAWAARATNNLIESVLGWNSVNENTRVVLGNAIYFKGKWDQPFHKSDTADASFRRAGGAGAVDVPFMQSRKRQFVAVHEGFKVLKLEYKMGEFSMCIFLPDTNDGLRSLLDAIASRSGFLHEHLPTQKVDVGEFRVPRFKLSFHDSVVGVLNKLGLRLPFSEAADLSDMTEDDRSGLPLILSEVVHIAVIEVNEEGTRAAAVTMCLMEEGCAARPRQPPPVVDFVSDHPFAYFIVDEGTGAVVFAGHALDPSTQ</sequence>
<dbReference type="GO" id="GO:0004867">
    <property type="term" value="F:serine-type endopeptidase inhibitor activity"/>
    <property type="evidence" value="ECO:0007669"/>
    <property type="project" value="InterPro"/>
</dbReference>
<evidence type="ECO:0000256" key="1">
    <source>
        <dbReference type="ARBA" id="ARBA00009500"/>
    </source>
</evidence>
<protein>
    <submittedName>
        <fullName evidence="4">Putative serpin-Z8</fullName>
    </submittedName>
</protein>
<dbReference type="InterPro" id="IPR000215">
    <property type="entry name" value="Serpin_fam"/>
</dbReference>
<comment type="similarity">
    <text evidence="1 2">Belongs to the serpin family.</text>
</comment>
<dbReference type="InterPro" id="IPR023796">
    <property type="entry name" value="Serpin_dom"/>
</dbReference>
<dbReference type="Gene3D" id="3.30.497.10">
    <property type="entry name" value="Antithrombin, subunit I, domain 2"/>
    <property type="match status" value="1"/>
</dbReference>
<feature type="domain" description="Serpin" evidence="3">
    <location>
        <begin position="168"/>
        <end position="534"/>
    </location>
</feature>
<accession>M8AL58</accession>
<evidence type="ECO:0000259" key="3">
    <source>
        <dbReference type="SMART" id="SM00093"/>
    </source>
</evidence>
<organism evidence="4">
    <name type="scientific">Aegilops tauschii</name>
    <name type="common">Tausch's goatgrass</name>
    <name type="synonym">Aegilops squarrosa</name>
    <dbReference type="NCBI Taxonomy" id="37682"/>
    <lineage>
        <taxon>Eukaryota</taxon>
        <taxon>Viridiplantae</taxon>
        <taxon>Streptophyta</taxon>
        <taxon>Embryophyta</taxon>
        <taxon>Tracheophyta</taxon>
        <taxon>Spermatophyta</taxon>
        <taxon>Magnoliopsida</taxon>
        <taxon>Liliopsida</taxon>
        <taxon>Poales</taxon>
        <taxon>Poaceae</taxon>
        <taxon>BOP clade</taxon>
        <taxon>Pooideae</taxon>
        <taxon>Triticodae</taxon>
        <taxon>Triticeae</taxon>
        <taxon>Triticinae</taxon>
        <taxon>Aegilops</taxon>
    </lineage>
</organism>
<dbReference type="SMART" id="SM00093">
    <property type="entry name" value="SERPIN"/>
    <property type="match status" value="1"/>
</dbReference>
<name>M8AL58_AEGTA</name>
<dbReference type="GO" id="GO:0005615">
    <property type="term" value="C:extracellular space"/>
    <property type="evidence" value="ECO:0007669"/>
    <property type="project" value="InterPro"/>
</dbReference>
<dbReference type="CDD" id="cd02043">
    <property type="entry name" value="serpinP_plants"/>
    <property type="match status" value="1"/>
</dbReference>
<dbReference type="InterPro" id="IPR036186">
    <property type="entry name" value="Serpin_sf"/>
</dbReference>